<dbReference type="Gramene" id="RZC69977">
    <property type="protein sequence ID" value="RZC69977"/>
    <property type="gene ID" value="C5167_033117"/>
</dbReference>
<proteinExistence type="predicted"/>
<name>A0A4Y7KAS8_PAPSO</name>
<accession>A0A4Y7KAS8</accession>
<sequence>MKTINKESIKRFNMSNGYILYV</sequence>
<dbReference type="EMBL" id="CM010721">
    <property type="protein sequence ID" value="RZC69977.1"/>
    <property type="molecule type" value="Genomic_DNA"/>
</dbReference>
<dbReference type="Proteomes" id="UP000316621">
    <property type="component" value="Chromosome 7"/>
</dbReference>
<gene>
    <name evidence="1" type="ORF">C5167_033117</name>
</gene>
<dbReference type="AlphaFoldDB" id="A0A4Y7KAS8"/>
<evidence type="ECO:0000313" key="2">
    <source>
        <dbReference type="Proteomes" id="UP000316621"/>
    </source>
</evidence>
<reference evidence="1 2" key="1">
    <citation type="journal article" date="2018" name="Science">
        <title>The opium poppy genome and morphinan production.</title>
        <authorList>
            <person name="Guo L."/>
            <person name="Winzer T."/>
            <person name="Yang X."/>
            <person name="Li Y."/>
            <person name="Ning Z."/>
            <person name="He Z."/>
            <person name="Teodor R."/>
            <person name="Lu Y."/>
            <person name="Bowser T.A."/>
            <person name="Graham I.A."/>
            <person name="Ye K."/>
        </authorList>
    </citation>
    <scope>NUCLEOTIDE SEQUENCE [LARGE SCALE GENOMIC DNA]</scope>
    <source>
        <strain evidence="2">cv. HN1</strain>
        <tissue evidence="1">Leaves</tissue>
    </source>
</reference>
<organism evidence="1 2">
    <name type="scientific">Papaver somniferum</name>
    <name type="common">Opium poppy</name>
    <dbReference type="NCBI Taxonomy" id="3469"/>
    <lineage>
        <taxon>Eukaryota</taxon>
        <taxon>Viridiplantae</taxon>
        <taxon>Streptophyta</taxon>
        <taxon>Embryophyta</taxon>
        <taxon>Tracheophyta</taxon>
        <taxon>Spermatophyta</taxon>
        <taxon>Magnoliopsida</taxon>
        <taxon>Ranunculales</taxon>
        <taxon>Papaveraceae</taxon>
        <taxon>Papaveroideae</taxon>
        <taxon>Papaver</taxon>
    </lineage>
</organism>
<keyword evidence="2" id="KW-1185">Reference proteome</keyword>
<protein>
    <submittedName>
        <fullName evidence="1">Uncharacterized protein</fullName>
    </submittedName>
</protein>
<evidence type="ECO:0000313" key="1">
    <source>
        <dbReference type="EMBL" id="RZC69977.1"/>
    </source>
</evidence>